<reference evidence="3 4" key="1">
    <citation type="submission" date="2020-07" db="EMBL/GenBank/DDBJ databases">
        <title>Sequencing the genomes of 1000 actinobacteria strains.</title>
        <authorList>
            <person name="Klenk H.-P."/>
        </authorList>
    </citation>
    <scope>NUCLEOTIDE SEQUENCE [LARGE SCALE GENOMIC DNA]</scope>
    <source>
        <strain evidence="3 4">DSM 17380</strain>
    </source>
</reference>
<dbReference type="RefSeq" id="WP_307814622.1">
    <property type="nucleotide sequence ID" value="NZ_BAAALZ010000001.1"/>
</dbReference>
<feature type="chain" id="PRO_5038897572" description="DUF3515 domain-containing protein" evidence="2">
    <location>
        <begin position="24"/>
        <end position="185"/>
    </location>
</feature>
<dbReference type="Pfam" id="PF12028">
    <property type="entry name" value="DUF3515"/>
    <property type="match status" value="1"/>
</dbReference>
<evidence type="ECO:0000313" key="4">
    <source>
        <dbReference type="Proteomes" id="UP000586095"/>
    </source>
</evidence>
<proteinExistence type="predicted"/>
<protein>
    <recommendedName>
        <fullName evidence="5">DUF3515 domain-containing protein</fullName>
    </recommendedName>
</protein>
<organism evidence="3 4">
    <name type="scientific">Leucobacter aridicollis</name>
    <dbReference type="NCBI Taxonomy" id="283878"/>
    <lineage>
        <taxon>Bacteria</taxon>
        <taxon>Bacillati</taxon>
        <taxon>Actinomycetota</taxon>
        <taxon>Actinomycetes</taxon>
        <taxon>Micrococcales</taxon>
        <taxon>Microbacteriaceae</taxon>
        <taxon>Leucobacter</taxon>
    </lineage>
</organism>
<dbReference type="EMBL" id="JACCBD010000001">
    <property type="protein sequence ID" value="NYD27059.1"/>
    <property type="molecule type" value="Genomic_DNA"/>
</dbReference>
<evidence type="ECO:0000256" key="1">
    <source>
        <dbReference type="SAM" id="MobiDB-lite"/>
    </source>
</evidence>
<keyword evidence="4" id="KW-1185">Reference proteome</keyword>
<feature type="region of interest" description="Disordered" evidence="1">
    <location>
        <begin position="157"/>
        <end position="185"/>
    </location>
</feature>
<comment type="caution">
    <text evidence="3">The sequence shown here is derived from an EMBL/GenBank/DDBJ whole genome shotgun (WGS) entry which is preliminary data.</text>
</comment>
<accession>A0A852R9H3</accession>
<dbReference type="InterPro" id="IPR021903">
    <property type="entry name" value="DUF3515"/>
</dbReference>
<keyword evidence="2" id="KW-0732">Signal</keyword>
<evidence type="ECO:0000313" key="3">
    <source>
        <dbReference type="EMBL" id="NYD27059.1"/>
    </source>
</evidence>
<dbReference type="PROSITE" id="PS51257">
    <property type="entry name" value="PROKAR_LIPOPROTEIN"/>
    <property type="match status" value="1"/>
</dbReference>
<evidence type="ECO:0000256" key="2">
    <source>
        <dbReference type="SAM" id="SignalP"/>
    </source>
</evidence>
<evidence type="ECO:0008006" key="5">
    <source>
        <dbReference type="Google" id="ProtNLM"/>
    </source>
</evidence>
<sequence>MKTRTVRTAALVLAAGAVTTMLTGCSGDVPMIPADDANNPACADVIVRLPSTVDGLDRRYTNAQSTGAWGDPASVLLYCGIEPSGPTTDSCVSVNGVDWIIDDSRAPMFRFEAYGRSPGLEVVVNFDDDVSGTNVITELSASVKKLPQERKCTTIADTIDDSQFGDAPQADAPQADAPGEEPAGE</sequence>
<feature type="compositionally biased region" description="Low complexity" evidence="1">
    <location>
        <begin position="165"/>
        <end position="177"/>
    </location>
</feature>
<dbReference type="AlphaFoldDB" id="A0A852R9H3"/>
<gene>
    <name evidence="3" type="ORF">BJ960_001862</name>
</gene>
<name>A0A852R9H3_9MICO</name>
<feature type="signal peptide" evidence="2">
    <location>
        <begin position="1"/>
        <end position="23"/>
    </location>
</feature>
<dbReference type="Proteomes" id="UP000586095">
    <property type="component" value="Unassembled WGS sequence"/>
</dbReference>